<dbReference type="EMBL" id="LR746277">
    <property type="protein sequence ID" value="CAA7408266.1"/>
    <property type="molecule type" value="Genomic_DNA"/>
</dbReference>
<accession>A0A7I8JLW4</accession>
<organism evidence="1">
    <name type="scientific">Spirodela intermedia</name>
    <name type="common">Intermediate duckweed</name>
    <dbReference type="NCBI Taxonomy" id="51605"/>
    <lineage>
        <taxon>Eukaryota</taxon>
        <taxon>Viridiplantae</taxon>
        <taxon>Streptophyta</taxon>
        <taxon>Embryophyta</taxon>
        <taxon>Tracheophyta</taxon>
        <taxon>Spermatophyta</taxon>
        <taxon>Magnoliopsida</taxon>
        <taxon>Liliopsida</taxon>
        <taxon>Araceae</taxon>
        <taxon>Lemnoideae</taxon>
        <taxon>Spirodela</taxon>
    </lineage>
</organism>
<evidence type="ECO:0000313" key="3">
    <source>
        <dbReference type="Proteomes" id="UP000663760"/>
    </source>
</evidence>
<proteinExistence type="predicted"/>
<dbReference type="AlphaFoldDB" id="A0A7I8JLW4"/>
<evidence type="ECO:0000313" key="2">
    <source>
        <dbReference type="EMBL" id="CAA7408266.1"/>
    </source>
</evidence>
<dbReference type="Proteomes" id="UP000663760">
    <property type="component" value="Chromosome 14"/>
</dbReference>
<gene>
    <name evidence="1" type="ORF">SI7747_14017561</name>
    <name evidence="2" type="ORF">SI8410_14018944</name>
</gene>
<protein>
    <submittedName>
        <fullName evidence="1">Uncharacterized protein</fullName>
    </submittedName>
</protein>
<name>A0A7I8JLW4_SPIIN</name>
<sequence>MRRADWHFMMLKAIWA</sequence>
<reference evidence="1" key="1">
    <citation type="submission" date="2019-12" db="EMBL/GenBank/DDBJ databases">
        <authorList>
            <person name="Scholz U."/>
            <person name="Mascher M."/>
            <person name="Fiebig A."/>
        </authorList>
    </citation>
    <scope>NUCLEOTIDE SEQUENCE</scope>
</reference>
<dbReference type="EMBL" id="LR743601">
    <property type="protein sequence ID" value="CAA2631913.1"/>
    <property type="molecule type" value="Genomic_DNA"/>
</dbReference>
<keyword evidence="3" id="KW-1185">Reference proteome</keyword>
<evidence type="ECO:0000313" key="1">
    <source>
        <dbReference type="EMBL" id="CAA2631913.1"/>
    </source>
</evidence>